<feature type="coiled-coil region" evidence="1">
    <location>
        <begin position="226"/>
        <end position="253"/>
    </location>
</feature>
<sequence>MHVPSLENPRPKRPKPRDESSPQPTDIDDRLIAFKRRTAAPPRSKDKEKSERPTQTSPQVVISRPPEADPDDFSRRLHISSSPTPRPAQPPSRQNQPSKLYNPERDPIPMMRRTAEPESISDSPPPRNASAVPRDRNPASRQLFDPRKDDPVRFAVLARPGQRPTPTPKSSGEYISASSTSSYAASQASSSFTLSSTTDGSSASSALFENGKPSDEAPGNMFAQQLKKLYRGITNLEAKIKQEDADMDDDSREGGRMIIKGKNAPEDEEVEKDRWLKQINDHKKLVETIHNMLEISLAPSVPASLRNIPTKYNIIGRLWLFGFQKLLESLRQASLTSPLALEHLQDFIYYAYTFYTGLLEEPPLATFRSNWLEALGDLARYMMAVAAMVTGGVGSGSALTTANLSEATSESGDRLTVPVVEDSKSSNDAVAARIDDSPSPSVGLAAARALEVEPEKDRWRSIARGWYATGIADQPGTGKLHHHLGLLSREADGEVLRGVYHFVKSMTTLHPFPTAREKILPIWSSAAQARRQLPDARVPDLFVLIHGMLFTNIQLDDFQPTLSRFMERLQIEGAEEREWIMMAIINIGAVLEYGKNTGVLKRVGCFGSKDSGPSGIAMKVMAKKEAARRDEDMDIDDDSASQGAAHAPETDIDPSQLPMPFKLALQLTFTMFSHVLRRPSRKASPFARSKLNPYLTILLTFLSNALKHKRTLELLERSIPWDDMVSFFATVPRNIMASQGLSPLTSISSDGERWSRLTSGCAPPLPEDWCMRGMEWVGRMVFERGYWKSGEDRKAEIEVLDDTEAEEMTDGQIEDDVEEDKSNSGNMSQNRKRWVRIIRSAVGVAGIVDGLTWIEGTREWRVDGVLLEKARLWKEEDRREREEQERRRTGTRWSDDSMDIDRNIDEELSEESDDYDENDSEEIKELKARRKYLRSLLQSAGQSPSSHRVPRSSKSEDTGRSLLPIQPGYTVLVIDTNILLSSLSMFSSLVESMRWTVLVPLPVIMELDGLKSNTSQLGEAAENALAYISSHIRSHSMSLKVQTSKGNYLTTLNVRTEDVDFTSGNAERNMDDLILKAAIWHDEHWIDRSAMLKSDDNSSISNPIKVVLLSLDRNLRLKARSRQLPAAGEKDLASLLSMGT</sequence>
<evidence type="ECO:0000313" key="5">
    <source>
        <dbReference type="Proteomes" id="UP001498398"/>
    </source>
</evidence>
<organism evidence="4 5">
    <name type="scientific">Marasmiellus scandens</name>
    <dbReference type="NCBI Taxonomy" id="2682957"/>
    <lineage>
        <taxon>Eukaryota</taxon>
        <taxon>Fungi</taxon>
        <taxon>Dikarya</taxon>
        <taxon>Basidiomycota</taxon>
        <taxon>Agaricomycotina</taxon>
        <taxon>Agaricomycetes</taxon>
        <taxon>Agaricomycetidae</taxon>
        <taxon>Agaricales</taxon>
        <taxon>Marasmiineae</taxon>
        <taxon>Omphalotaceae</taxon>
        <taxon>Marasmiellus</taxon>
    </lineage>
</organism>
<feature type="compositionally biased region" description="Polar residues" evidence="2">
    <location>
        <begin position="937"/>
        <end position="946"/>
    </location>
</feature>
<evidence type="ECO:0000313" key="4">
    <source>
        <dbReference type="EMBL" id="KAK7466938.1"/>
    </source>
</evidence>
<proteinExistence type="predicted"/>
<dbReference type="Pfam" id="PF13638">
    <property type="entry name" value="PIN_4"/>
    <property type="match status" value="1"/>
</dbReference>
<evidence type="ECO:0000256" key="1">
    <source>
        <dbReference type="SAM" id="Coils"/>
    </source>
</evidence>
<dbReference type="Gene3D" id="3.40.50.1010">
    <property type="entry name" value="5'-nuclease"/>
    <property type="match status" value="1"/>
</dbReference>
<feature type="region of interest" description="Disordered" evidence="2">
    <location>
        <begin position="877"/>
        <end position="902"/>
    </location>
</feature>
<evidence type="ECO:0000256" key="2">
    <source>
        <dbReference type="SAM" id="MobiDB-lite"/>
    </source>
</evidence>
<dbReference type="InterPro" id="IPR029060">
    <property type="entry name" value="PIN-like_dom_sf"/>
</dbReference>
<feature type="region of interest" description="Disordered" evidence="2">
    <location>
        <begin position="937"/>
        <end position="961"/>
    </location>
</feature>
<dbReference type="PANTHER" id="PTHR15696:SF0">
    <property type="entry name" value="TELOMERASE-BINDING PROTEIN EST1A"/>
    <property type="match status" value="1"/>
</dbReference>
<dbReference type="SMART" id="SM00670">
    <property type="entry name" value="PINc"/>
    <property type="match status" value="1"/>
</dbReference>
<feature type="region of interest" description="Disordered" evidence="2">
    <location>
        <begin position="1"/>
        <end position="219"/>
    </location>
</feature>
<name>A0ABR1JXE7_9AGAR</name>
<dbReference type="Proteomes" id="UP001498398">
    <property type="component" value="Unassembled WGS sequence"/>
</dbReference>
<feature type="compositionally biased region" description="Acidic residues" evidence="2">
    <location>
        <begin position="801"/>
        <end position="819"/>
    </location>
</feature>
<feature type="compositionally biased region" description="Low complexity" evidence="2">
    <location>
        <begin position="170"/>
        <end position="207"/>
    </location>
</feature>
<feature type="compositionally biased region" description="Basic and acidic residues" evidence="2">
    <location>
        <begin position="43"/>
        <end position="52"/>
    </location>
</feature>
<dbReference type="Gene3D" id="1.25.40.10">
    <property type="entry name" value="Tetratricopeptide repeat domain"/>
    <property type="match status" value="1"/>
</dbReference>
<feature type="domain" description="PIN" evidence="3">
    <location>
        <begin position="970"/>
        <end position="1117"/>
    </location>
</feature>
<dbReference type="SUPFAM" id="SSF48452">
    <property type="entry name" value="TPR-like"/>
    <property type="match status" value="1"/>
</dbReference>
<gene>
    <name evidence="4" type="ORF">VKT23_004002</name>
</gene>
<keyword evidence="1" id="KW-0175">Coiled coil</keyword>
<feature type="compositionally biased region" description="Basic and acidic residues" evidence="2">
    <location>
        <begin position="133"/>
        <end position="152"/>
    </location>
</feature>
<dbReference type="InterPro" id="IPR045153">
    <property type="entry name" value="Est1/Ebs1-like"/>
</dbReference>
<dbReference type="CDD" id="cd09880">
    <property type="entry name" value="PIN_Smg5-6-like"/>
    <property type="match status" value="1"/>
</dbReference>
<dbReference type="PANTHER" id="PTHR15696">
    <property type="entry name" value="SMG-7 SUPPRESSOR WITH MORPHOLOGICAL EFFECT ON GENITALIA PROTEIN 7"/>
    <property type="match status" value="1"/>
</dbReference>
<protein>
    <recommendedName>
        <fullName evidence="3">PIN domain-containing protein</fullName>
    </recommendedName>
</protein>
<dbReference type="InterPro" id="IPR002716">
    <property type="entry name" value="PIN_dom"/>
</dbReference>
<dbReference type="InterPro" id="IPR011990">
    <property type="entry name" value="TPR-like_helical_dom_sf"/>
</dbReference>
<reference evidence="4 5" key="1">
    <citation type="submission" date="2024-01" db="EMBL/GenBank/DDBJ databases">
        <title>A draft genome for the cacao thread blight pathogen Marasmiellus scandens.</title>
        <authorList>
            <person name="Baruah I.K."/>
            <person name="Leung J."/>
            <person name="Bukari Y."/>
            <person name="Amoako-Attah I."/>
            <person name="Meinhardt L.W."/>
            <person name="Bailey B.A."/>
            <person name="Cohen S.P."/>
        </authorList>
    </citation>
    <scope>NUCLEOTIDE SEQUENCE [LARGE SCALE GENOMIC DNA]</scope>
    <source>
        <strain evidence="4 5">GH-19</strain>
    </source>
</reference>
<dbReference type="EMBL" id="JBANRG010000004">
    <property type="protein sequence ID" value="KAK7466938.1"/>
    <property type="molecule type" value="Genomic_DNA"/>
</dbReference>
<dbReference type="SUPFAM" id="SSF88723">
    <property type="entry name" value="PIN domain-like"/>
    <property type="match status" value="1"/>
</dbReference>
<feature type="region of interest" description="Disordered" evidence="2">
    <location>
        <begin position="628"/>
        <end position="654"/>
    </location>
</feature>
<dbReference type="InterPro" id="IPR018834">
    <property type="entry name" value="DNA/RNA-bd_Est1-type"/>
</dbReference>
<feature type="region of interest" description="Disordered" evidence="2">
    <location>
        <begin position="801"/>
        <end position="827"/>
    </location>
</feature>
<comment type="caution">
    <text evidence="4">The sequence shown here is derived from an EMBL/GenBank/DDBJ whole genome shotgun (WGS) entry which is preliminary data.</text>
</comment>
<dbReference type="Pfam" id="PF10373">
    <property type="entry name" value="EST1_DNA_bind"/>
    <property type="match status" value="1"/>
</dbReference>
<keyword evidence="5" id="KW-1185">Reference proteome</keyword>
<accession>A0ABR1JXE7</accession>
<evidence type="ECO:0000259" key="3">
    <source>
        <dbReference type="SMART" id="SM00670"/>
    </source>
</evidence>